<dbReference type="PATRIC" id="fig|1423748.3.peg.1600"/>
<feature type="transmembrane region" description="Helical" evidence="6">
    <location>
        <begin position="161"/>
        <end position="183"/>
    </location>
</feature>
<protein>
    <submittedName>
        <fullName evidence="8">Permease of the major facilitator superfamily</fullName>
    </submittedName>
</protein>
<keyword evidence="2" id="KW-0813">Transport</keyword>
<feature type="transmembrane region" description="Helical" evidence="6">
    <location>
        <begin position="453"/>
        <end position="479"/>
    </location>
</feature>
<feature type="transmembrane region" description="Helical" evidence="6">
    <location>
        <begin position="261"/>
        <end position="278"/>
    </location>
</feature>
<feature type="transmembrane region" description="Helical" evidence="6">
    <location>
        <begin position="195"/>
        <end position="214"/>
    </location>
</feature>
<keyword evidence="5 6" id="KW-0472">Membrane</keyword>
<organism evidence="8 9">
    <name type="scientific">Lactobacillus gallinarum DSM 10532 = JCM 2011</name>
    <dbReference type="NCBI Taxonomy" id="1423748"/>
    <lineage>
        <taxon>Bacteria</taxon>
        <taxon>Bacillati</taxon>
        <taxon>Bacillota</taxon>
        <taxon>Bacilli</taxon>
        <taxon>Lactobacillales</taxon>
        <taxon>Lactobacillaceae</taxon>
        <taxon>Lactobacillus</taxon>
    </lineage>
</organism>
<feature type="transmembrane region" description="Helical" evidence="6">
    <location>
        <begin position="325"/>
        <end position="347"/>
    </location>
</feature>
<name>A0A0R1NLA8_9LACO</name>
<keyword evidence="4 6" id="KW-1133">Transmembrane helix</keyword>
<evidence type="ECO:0000256" key="5">
    <source>
        <dbReference type="ARBA" id="ARBA00023136"/>
    </source>
</evidence>
<comment type="subcellular location">
    <subcellularLocation>
        <location evidence="1">Cell membrane</location>
        <topology evidence="1">Multi-pass membrane protein</topology>
    </subcellularLocation>
</comment>
<dbReference type="PANTHER" id="PTHR23501">
    <property type="entry name" value="MAJOR FACILITATOR SUPERFAMILY"/>
    <property type="match status" value="1"/>
</dbReference>
<dbReference type="PANTHER" id="PTHR23501:SF191">
    <property type="entry name" value="VACUOLAR BASIC AMINO ACID TRANSPORTER 4"/>
    <property type="match status" value="1"/>
</dbReference>
<dbReference type="Gene3D" id="1.20.1250.20">
    <property type="entry name" value="MFS general substrate transporter like domains"/>
    <property type="match status" value="1"/>
</dbReference>
<dbReference type="InterPro" id="IPR020846">
    <property type="entry name" value="MFS_dom"/>
</dbReference>
<evidence type="ECO:0000256" key="2">
    <source>
        <dbReference type="ARBA" id="ARBA00022448"/>
    </source>
</evidence>
<dbReference type="OrthoDB" id="9816041at2"/>
<feature type="transmembrane region" description="Helical" evidence="6">
    <location>
        <begin position="97"/>
        <end position="120"/>
    </location>
</feature>
<evidence type="ECO:0000256" key="1">
    <source>
        <dbReference type="ARBA" id="ARBA00004651"/>
    </source>
</evidence>
<dbReference type="EMBL" id="AZEL01000050">
    <property type="protein sequence ID" value="KRL21057.1"/>
    <property type="molecule type" value="Genomic_DNA"/>
</dbReference>
<accession>A0A0R1NLA8</accession>
<feature type="transmembrane region" description="Helical" evidence="6">
    <location>
        <begin position="353"/>
        <end position="372"/>
    </location>
</feature>
<dbReference type="GO" id="GO:0022857">
    <property type="term" value="F:transmembrane transporter activity"/>
    <property type="evidence" value="ECO:0007669"/>
    <property type="project" value="InterPro"/>
</dbReference>
<evidence type="ECO:0000256" key="3">
    <source>
        <dbReference type="ARBA" id="ARBA00022692"/>
    </source>
</evidence>
<feature type="transmembrane region" description="Helical" evidence="6">
    <location>
        <begin position="73"/>
        <end position="91"/>
    </location>
</feature>
<dbReference type="eggNOG" id="COG2814">
    <property type="taxonomic scope" value="Bacteria"/>
</dbReference>
<dbReference type="InterPro" id="IPR036259">
    <property type="entry name" value="MFS_trans_sf"/>
</dbReference>
<dbReference type="GO" id="GO:0005886">
    <property type="term" value="C:plasma membrane"/>
    <property type="evidence" value="ECO:0007669"/>
    <property type="project" value="UniProtKB-SubCell"/>
</dbReference>
<evidence type="ECO:0000256" key="6">
    <source>
        <dbReference type="SAM" id="Phobius"/>
    </source>
</evidence>
<dbReference type="SUPFAM" id="SSF103473">
    <property type="entry name" value="MFS general substrate transporter"/>
    <property type="match status" value="1"/>
</dbReference>
<dbReference type="InterPro" id="IPR011701">
    <property type="entry name" value="MFS"/>
</dbReference>
<dbReference type="PROSITE" id="PS50850">
    <property type="entry name" value="MFS"/>
    <property type="match status" value="1"/>
</dbReference>
<keyword evidence="3 6" id="KW-0812">Transmembrane</keyword>
<dbReference type="Pfam" id="PF07690">
    <property type="entry name" value="MFS_1"/>
    <property type="match status" value="1"/>
</dbReference>
<evidence type="ECO:0000259" key="7">
    <source>
        <dbReference type="PROSITE" id="PS50850"/>
    </source>
</evidence>
<evidence type="ECO:0000256" key="4">
    <source>
        <dbReference type="ARBA" id="ARBA00022989"/>
    </source>
</evidence>
<reference evidence="8 9" key="1">
    <citation type="journal article" date="2015" name="Genome Announc.">
        <title>Expanding the biotechnology potential of lactobacilli through comparative genomics of 213 strains and associated genera.</title>
        <authorList>
            <person name="Sun Z."/>
            <person name="Harris H.M."/>
            <person name="McCann A."/>
            <person name="Guo C."/>
            <person name="Argimon S."/>
            <person name="Zhang W."/>
            <person name="Yang X."/>
            <person name="Jeffery I.B."/>
            <person name="Cooney J.C."/>
            <person name="Kagawa T.F."/>
            <person name="Liu W."/>
            <person name="Song Y."/>
            <person name="Salvetti E."/>
            <person name="Wrobel A."/>
            <person name="Rasinkangas P."/>
            <person name="Parkhill J."/>
            <person name="Rea M.C."/>
            <person name="O'Sullivan O."/>
            <person name="Ritari J."/>
            <person name="Douillard F.P."/>
            <person name="Paul Ross R."/>
            <person name="Yang R."/>
            <person name="Briner A.E."/>
            <person name="Felis G.E."/>
            <person name="de Vos W.M."/>
            <person name="Barrangou R."/>
            <person name="Klaenhammer T.R."/>
            <person name="Caufield P.W."/>
            <person name="Cui Y."/>
            <person name="Zhang H."/>
            <person name="O'Toole P.W."/>
        </authorList>
    </citation>
    <scope>NUCLEOTIDE SEQUENCE [LARGE SCALE GENOMIC DNA]</scope>
    <source>
        <strain evidence="8 9">DSM 10532</strain>
    </source>
</reference>
<dbReference type="Gene3D" id="1.20.1720.10">
    <property type="entry name" value="Multidrug resistance protein D"/>
    <property type="match status" value="1"/>
</dbReference>
<feature type="transmembrane region" description="Helical" evidence="6">
    <location>
        <begin position="40"/>
        <end position="61"/>
    </location>
</feature>
<feature type="transmembrane region" description="Helical" evidence="6">
    <location>
        <begin position="132"/>
        <end position="155"/>
    </location>
</feature>
<feature type="transmembrane region" description="Helical" evidence="6">
    <location>
        <begin position="393"/>
        <end position="415"/>
    </location>
</feature>
<dbReference type="RefSeq" id="WP_056945566.1">
    <property type="nucleotide sequence ID" value="NZ_AZEL01000050.1"/>
</dbReference>
<feature type="domain" description="Major facilitator superfamily (MFS) profile" evidence="7">
    <location>
        <begin position="9"/>
        <end position="483"/>
    </location>
</feature>
<dbReference type="STRING" id="1423748.FC37_GL001537"/>
<feature type="transmembrane region" description="Helical" evidence="6">
    <location>
        <begin position="284"/>
        <end position="304"/>
    </location>
</feature>
<feature type="transmembrane region" description="Helical" evidence="6">
    <location>
        <begin position="220"/>
        <end position="240"/>
    </location>
</feature>
<dbReference type="AlphaFoldDB" id="A0A0R1NLA8"/>
<sequence>MSKKQLFMVTVALLLANIMSGLDATIINTAIPAIVSDLHGIQYMGWIVACFLLGMSVSVPIWGKLGERMGNKFAFELSLALFILGSLLEGIAPDIYFFLVARILMGVGAGGMGSLPYVIVGYIYPNIKRRTVILGYIAASFSAASIAGPLVGGWIVDMLSWHWVFYINVPLGLIAIALSIIYYKGIRKPNKDTQFDKFGAFTLITGLTSFLIGVQLLGMVSLLMVLDFIILGLLLLVVFIRTERKAKSPIVPLSVFTNKALVGDFLIFALAWGSYIAVNTYLPMWAQAILGASALVGGVTLIPNSIVDIVGSQTAPYFLRHVSNYWLLIINLTIMGITAVGLILAPINTPYQILALIAAFSGFSVGSIFVILQIKVQVDASEKDMAPATSLSFLIRILAQTIMAAIYGVIMNLALGRGIAGHPGITMTMMNKLSDAESAKSLPVHLLPTMRKIFYGGIREIMIVSLVLLLAAYVVNYLYNRHEGKKVAE</sequence>
<proteinExistence type="predicted"/>
<comment type="caution">
    <text evidence="8">The sequence shown here is derived from an EMBL/GenBank/DDBJ whole genome shotgun (WGS) entry which is preliminary data.</text>
</comment>
<evidence type="ECO:0000313" key="9">
    <source>
        <dbReference type="Proteomes" id="UP000051311"/>
    </source>
</evidence>
<gene>
    <name evidence="8" type="ORF">FC37_GL001537</name>
</gene>
<dbReference type="Proteomes" id="UP000051311">
    <property type="component" value="Unassembled WGS sequence"/>
</dbReference>
<evidence type="ECO:0000313" key="8">
    <source>
        <dbReference type="EMBL" id="KRL21057.1"/>
    </source>
</evidence>